<proteinExistence type="predicted"/>
<name>A0A173VEN2_PARDI</name>
<dbReference type="Proteomes" id="UP000095591">
    <property type="component" value="Unassembled WGS sequence"/>
</dbReference>
<gene>
    <name evidence="1" type="ORF">ERS852429_02937</name>
</gene>
<protein>
    <submittedName>
        <fullName evidence="1">Uncharacterized protein</fullName>
    </submittedName>
</protein>
<organism evidence="1 2">
    <name type="scientific">Parabacteroides distasonis</name>
    <dbReference type="NCBI Taxonomy" id="823"/>
    <lineage>
        <taxon>Bacteria</taxon>
        <taxon>Pseudomonadati</taxon>
        <taxon>Bacteroidota</taxon>
        <taxon>Bacteroidia</taxon>
        <taxon>Bacteroidales</taxon>
        <taxon>Tannerellaceae</taxon>
        <taxon>Parabacteroides</taxon>
    </lineage>
</organism>
<reference evidence="1 2" key="1">
    <citation type="submission" date="2015-09" db="EMBL/GenBank/DDBJ databases">
        <authorList>
            <consortium name="Pathogen Informatics"/>
        </authorList>
    </citation>
    <scope>NUCLEOTIDE SEQUENCE [LARGE SCALE GENOMIC DNA]</scope>
    <source>
        <strain evidence="1 2">2789STDY5608872</strain>
    </source>
</reference>
<dbReference type="AlphaFoldDB" id="A0A173VEN2"/>
<evidence type="ECO:0000313" key="2">
    <source>
        <dbReference type="Proteomes" id="UP000095591"/>
    </source>
</evidence>
<dbReference type="EMBL" id="CYXP01000007">
    <property type="protein sequence ID" value="CUN25494.1"/>
    <property type="molecule type" value="Genomic_DNA"/>
</dbReference>
<accession>A0A173VEN2</accession>
<sequence>MWDSAFCGAGINIPPVIVEMKNLMKDLKGLLGEFRGWPTVELFSVRLAGLPAEDRERHLLGFCKLAFGHYEELPMGYRRLVDGYLDGERGENLMVWYLTRHTPWKNARYELHRPDLFLRMAKLVEFTDRDGRLPYSHLAACLCMAFSVRSLSDPNSEVLPKSLASRLSALNILPSDILELAGKREITDEM</sequence>
<evidence type="ECO:0000313" key="1">
    <source>
        <dbReference type="EMBL" id="CUN25494.1"/>
    </source>
</evidence>